<protein>
    <submittedName>
        <fullName evidence="3">Actin</fullName>
    </submittedName>
</protein>
<dbReference type="Gene3D" id="3.30.420.40">
    <property type="match status" value="2"/>
</dbReference>
<name>A0A7J6MGN4_PERCH</name>
<dbReference type="InterPro" id="IPR004000">
    <property type="entry name" value="Actin"/>
</dbReference>
<dbReference type="SUPFAM" id="SSF53067">
    <property type="entry name" value="Actin-like ATPase domain"/>
    <property type="match status" value="2"/>
</dbReference>
<reference evidence="3 4" key="1">
    <citation type="submission" date="2020-04" db="EMBL/GenBank/DDBJ databases">
        <title>Perkinsus chesapeaki whole genome sequence.</title>
        <authorList>
            <person name="Bogema D.R."/>
        </authorList>
    </citation>
    <scope>NUCLEOTIDE SEQUENCE [LARGE SCALE GENOMIC DNA]</scope>
    <source>
        <strain evidence="3">ATCC PRA-425</strain>
    </source>
</reference>
<sequence length="329" mass="36388">MSGLSPQLSPIPKARAAEDRLRPARTVASSPTSTAERISLRRRPTVVIDMGCYTWKLGYAGEIAPRWRIRALHHCWEDWTPDELEMFLGHVLFDRLLIGPPVSSESWGDTRFLVLENMFTPRYIRDMVSDLLGRRFRCKWRTITLGAPLSLYLIGQPTALVVDIGHSSARVTPVFACVPLMDAAVESDAFKEVESNMHQLVRASKGVVSSEIFKVSSAMVEAVKKCPIDVRRIVAQRLFFIGGRSGDSSLKTDVIGEFTSLVSTELLPNFTSESIAVFESVPRVQPSDIAWTGASIYGSMPASQPGPSKGSQTAQVMGIRVVDWISTFQ</sequence>
<accession>A0A7J6MGN4</accession>
<dbReference type="EMBL" id="JAAPAO010000148">
    <property type="protein sequence ID" value="KAF4670634.1"/>
    <property type="molecule type" value="Genomic_DNA"/>
</dbReference>
<feature type="region of interest" description="Disordered" evidence="2">
    <location>
        <begin position="15"/>
        <end position="35"/>
    </location>
</feature>
<evidence type="ECO:0000256" key="2">
    <source>
        <dbReference type="SAM" id="MobiDB-lite"/>
    </source>
</evidence>
<dbReference type="Proteomes" id="UP000591131">
    <property type="component" value="Unassembled WGS sequence"/>
</dbReference>
<dbReference type="PANTHER" id="PTHR11937">
    <property type="entry name" value="ACTIN"/>
    <property type="match status" value="1"/>
</dbReference>
<organism evidence="3 4">
    <name type="scientific">Perkinsus chesapeaki</name>
    <name type="common">Clam parasite</name>
    <name type="synonym">Perkinsus andrewsi</name>
    <dbReference type="NCBI Taxonomy" id="330153"/>
    <lineage>
        <taxon>Eukaryota</taxon>
        <taxon>Sar</taxon>
        <taxon>Alveolata</taxon>
        <taxon>Perkinsozoa</taxon>
        <taxon>Perkinsea</taxon>
        <taxon>Perkinsida</taxon>
        <taxon>Perkinsidae</taxon>
        <taxon>Perkinsus</taxon>
    </lineage>
</organism>
<dbReference type="InterPro" id="IPR043129">
    <property type="entry name" value="ATPase_NBD"/>
</dbReference>
<dbReference type="AlphaFoldDB" id="A0A7J6MGN4"/>
<comment type="caution">
    <text evidence="3">The sequence shown here is derived from an EMBL/GenBank/DDBJ whole genome shotgun (WGS) entry which is preliminary data.</text>
</comment>
<evidence type="ECO:0000313" key="4">
    <source>
        <dbReference type="Proteomes" id="UP000591131"/>
    </source>
</evidence>
<dbReference type="OrthoDB" id="337660at2759"/>
<gene>
    <name evidence="3" type="primary">ARP11</name>
    <name evidence="3" type="ORF">FOL47_001896</name>
</gene>
<dbReference type="Pfam" id="PF00022">
    <property type="entry name" value="Actin"/>
    <property type="match status" value="1"/>
</dbReference>
<evidence type="ECO:0000313" key="3">
    <source>
        <dbReference type="EMBL" id="KAF4670634.1"/>
    </source>
</evidence>
<keyword evidence="4" id="KW-1185">Reference proteome</keyword>
<proteinExistence type="predicted"/>
<comment type="catalytic activity">
    <reaction evidence="1">
        <text>ATP + H2O = ADP + phosphate + H(+)</text>
        <dbReference type="Rhea" id="RHEA:13065"/>
        <dbReference type="ChEBI" id="CHEBI:15377"/>
        <dbReference type="ChEBI" id="CHEBI:15378"/>
        <dbReference type="ChEBI" id="CHEBI:30616"/>
        <dbReference type="ChEBI" id="CHEBI:43474"/>
        <dbReference type="ChEBI" id="CHEBI:456216"/>
    </reaction>
</comment>
<evidence type="ECO:0000256" key="1">
    <source>
        <dbReference type="ARBA" id="ARBA00049360"/>
    </source>
</evidence>